<feature type="transmembrane region" description="Helical" evidence="1">
    <location>
        <begin position="656"/>
        <end position="674"/>
    </location>
</feature>
<evidence type="ECO:0000256" key="1">
    <source>
        <dbReference type="SAM" id="Phobius"/>
    </source>
</evidence>
<feature type="transmembrane region" description="Helical" evidence="1">
    <location>
        <begin position="247"/>
        <end position="272"/>
    </location>
</feature>
<evidence type="ECO:0000313" key="2">
    <source>
        <dbReference type="EMBL" id="UWZ54847.1"/>
    </source>
</evidence>
<feature type="transmembrane region" description="Helical" evidence="1">
    <location>
        <begin position="293"/>
        <end position="317"/>
    </location>
</feature>
<feature type="transmembrane region" description="Helical" evidence="1">
    <location>
        <begin position="563"/>
        <end position="585"/>
    </location>
</feature>
<dbReference type="EMBL" id="CP073767">
    <property type="protein sequence ID" value="UWZ54847.1"/>
    <property type="molecule type" value="Genomic_DNA"/>
</dbReference>
<dbReference type="OrthoDB" id="5125523at2"/>
<organism evidence="2 3">
    <name type="scientific">Dactylosporangium aurantiacum</name>
    <dbReference type="NCBI Taxonomy" id="35754"/>
    <lineage>
        <taxon>Bacteria</taxon>
        <taxon>Bacillati</taxon>
        <taxon>Actinomycetota</taxon>
        <taxon>Actinomycetes</taxon>
        <taxon>Micromonosporales</taxon>
        <taxon>Micromonosporaceae</taxon>
        <taxon>Dactylosporangium</taxon>
    </lineage>
</organism>
<gene>
    <name evidence="2" type="ORF">Daura_00690</name>
</gene>
<evidence type="ECO:0000313" key="3">
    <source>
        <dbReference type="Proteomes" id="UP001058003"/>
    </source>
</evidence>
<keyword evidence="3" id="KW-1185">Reference proteome</keyword>
<keyword evidence="1" id="KW-1133">Transmembrane helix</keyword>
<feature type="transmembrane region" description="Helical" evidence="1">
    <location>
        <begin position="7"/>
        <end position="25"/>
    </location>
</feature>
<protein>
    <submittedName>
        <fullName evidence="2">Uncharacterized protein</fullName>
    </submittedName>
</protein>
<dbReference type="KEGG" id="daur:Daura_00690"/>
<dbReference type="RefSeq" id="WP_156089561.1">
    <property type="nucleotide sequence ID" value="NZ_CP073767.1"/>
</dbReference>
<feature type="transmembrane region" description="Helical" evidence="1">
    <location>
        <begin position="606"/>
        <end position="625"/>
    </location>
</feature>
<accession>A0A9Q9IJ27</accession>
<reference evidence="2" key="1">
    <citation type="submission" date="2021-04" db="EMBL/GenBank/DDBJ databases">
        <title>Dactylosporangium aurantiacum NRRL B-8018 full assembly.</title>
        <authorList>
            <person name="Hartkoorn R.C."/>
            <person name="Beaudoing E."/>
            <person name="Hot D."/>
        </authorList>
    </citation>
    <scope>NUCLEOTIDE SEQUENCE</scope>
    <source>
        <strain evidence="2">NRRL B-8018</strain>
    </source>
</reference>
<sequence>MIHKSIKFAYLVMMAVSAAMAFIIVRNFDEAAISGPSYVVWINESDSSSSNAQTAEMVSSFAQRRHVNVGRLAWDPRNESYRHVYLAVGDDGAESTSWMRDGYPYFSRDAKTDVRPFQESVNIDPTGYYLVFGPRSDASELLRGFNDLGFRGKIDPLLTPTHALEFFGNGALLWCFLIIALLTMLTVASAIVFNAKSYGVQRLQGRSFPGILGRDLAQLARFAGIAAAGTAVVAAAALGWYNGLNRFGTYLLVAAGFFAVYLVIALITHALTLAVMHRDGILSAIKGELADRWLIVGSYGIRVPAILLTLVVGTAVISSGLDVREQRERSEAWKAAGPAYYTLISGGYTGTAQERTVNDKIGQWVRDADLRGDVLLSKVLPPAGGPGMLVGGPERDVLVVNDKYLRTHELYDASGARVTPSDPDAVRILVPERYAADAERVKSRIGSWMQVLTRNRTGAPIPIRTGTLRSGQSAFTYGSWVEDHDLVIDDPFIVVMTAGSGVIPNDEYMVMAAQHRVIFDDPDKAMSSAAAAGVGPYVLGVSPSAQEAADRYRTVRREFSVQVFNLLAAVVVLLITALSVSIVYCRKHAQALFVKYISGWSFLRTHRWILGGEGALAAVLVLWTWQRTNSLIAQSEAPMARPSLRQELVLGGWEPAVAAAVALLSLALILGTLARTNAGFIKAHSASLA</sequence>
<dbReference type="Proteomes" id="UP001058003">
    <property type="component" value="Chromosome"/>
</dbReference>
<keyword evidence="1" id="KW-0812">Transmembrane</keyword>
<dbReference type="AlphaFoldDB" id="A0A9Q9IJ27"/>
<name>A0A9Q9IJ27_9ACTN</name>
<keyword evidence="1" id="KW-0472">Membrane</keyword>
<feature type="transmembrane region" description="Helical" evidence="1">
    <location>
        <begin position="216"/>
        <end position="241"/>
    </location>
</feature>
<feature type="transmembrane region" description="Helical" evidence="1">
    <location>
        <begin position="171"/>
        <end position="195"/>
    </location>
</feature>
<proteinExistence type="predicted"/>